<protein>
    <submittedName>
        <fullName evidence="1">Uncharacterized protein</fullName>
    </submittedName>
</protein>
<name>A0A4Z2FU87_9TELE</name>
<keyword evidence="2" id="KW-1185">Reference proteome</keyword>
<organism evidence="1 2">
    <name type="scientific">Liparis tanakae</name>
    <name type="common">Tanaka's snailfish</name>
    <dbReference type="NCBI Taxonomy" id="230148"/>
    <lineage>
        <taxon>Eukaryota</taxon>
        <taxon>Metazoa</taxon>
        <taxon>Chordata</taxon>
        <taxon>Craniata</taxon>
        <taxon>Vertebrata</taxon>
        <taxon>Euteleostomi</taxon>
        <taxon>Actinopterygii</taxon>
        <taxon>Neopterygii</taxon>
        <taxon>Teleostei</taxon>
        <taxon>Neoteleostei</taxon>
        <taxon>Acanthomorphata</taxon>
        <taxon>Eupercaria</taxon>
        <taxon>Perciformes</taxon>
        <taxon>Cottioidei</taxon>
        <taxon>Cottales</taxon>
        <taxon>Liparidae</taxon>
        <taxon>Liparis</taxon>
    </lineage>
</organism>
<accession>A0A4Z2FU87</accession>
<gene>
    <name evidence="1" type="ORF">EYF80_045338</name>
</gene>
<evidence type="ECO:0000313" key="1">
    <source>
        <dbReference type="EMBL" id="TNN44450.1"/>
    </source>
</evidence>
<comment type="caution">
    <text evidence="1">The sequence shown here is derived from an EMBL/GenBank/DDBJ whole genome shotgun (WGS) entry which is preliminary data.</text>
</comment>
<dbReference type="EMBL" id="SRLO01000901">
    <property type="protein sequence ID" value="TNN44450.1"/>
    <property type="molecule type" value="Genomic_DNA"/>
</dbReference>
<proteinExistence type="predicted"/>
<reference evidence="1 2" key="1">
    <citation type="submission" date="2019-03" db="EMBL/GenBank/DDBJ databases">
        <title>First draft genome of Liparis tanakae, snailfish: a comprehensive survey of snailfish specific genes.</title>
        <authorList>
            <person name="Kim W."/>
            <person name="Song I."/>
            <person name="Jeong J.-H."/>
            <person name="Kim D."/>
            <person name="Kim S."/>
            <person name="Ryu S."/>
            <person name="Song J.Y."/>
            <person name="Lee S.K."/>
        </authorList>
    </citation>
    <scope>NUCLEOTIDE SEQUENCE [LARGE SCALE GENOMIC DNA]</scope>
    <source>
        <tissue evidence="1">Muscle</tissue>
    </source>
</reference>
<dbReference type="AlphaFoldDB" id="A0A4Z2FU87"/>
<dbReference type="Proteomes" id="UP000314294">
    <property type="component" value="Unassembled WGS sequence"/>
</dbReference>
<sequence length="215" mass="23887">MEVRLGILGKVKVDDYVDRLDVDAPGEEIYGRKTQIWSQRASSSGCSGAERCQVAPSHRLLQRLADSRLMGSLIKAPMCIVTTLILFILGTDDENQPCGCNWEADDILDEHHEILRQQLVGLRGNGGRGKRICKDRTGLRSISRYTAYGHGGFLPVSSRRMMSSRRLVPPVVAMTLTPPRCLLIWMEIWLTCRASSRVFDSLAPDAAGLPVVYDT</sequence>
<evidence type="ECO:0000313" key="2">
    <source>
        <dbReference type="Proteomes" id="UP000314294"/>
    </source>
</evidence>